<accession>A0A9W6X1J7</accession>
<evidence type="ECO:0000256" key="1">
    <source>
        <dbReference type="SAM" id="MobiDB-lite"/>
    </source>
</evidence>
<dbReference type="EMBL" id="BSXT01000421">
    <property type="protein sequence ID" value="GMF26947.1"/>
    <property type="molecule type" value="Genomic_DNA"/>
</dbReference>
<keyword evidence="2" id="KW-0732">Signal</keyword>
<dbReference type="Proteomes" id="UP001165121">
    <property type="component" value="Unassembled WGS sequence"/>
</dbReference>
<comment type="caution">
    <text evidence="3">The sequence shown here is derived from an EMBL/GenBank/DDBJ whole genome shotgun (WGS) entry which is preliminary data.</text>
</comment>
<evidence type="ECO:0000256" key="2">
    <source>
        <dbReference type="SAM" id="SignalP"/>
    </source>
</evidence>
<reference evidence="3" key="1">
    <citation type="submission" date="2023-04" db="EMBL/GenBank/DDBJ databases">
        <title>Phytophthora fragariaefolia NBRC 109709.</title>
        <authorList>
            <person name="Ichikawa N."/>
            <person name="Sato H."/>
            <person name="Tonouchi N."/>
        </authorList>
    </citation>
    <scope>NUCLEOTIDE SEQUENCE</scope>
    <source>
        <strain evidence="3">NBRC 109709</strain>
    </source>
</reference>
<evidence type="ECO:0000313" key="3">
    <source>
        <dbReference type="EMBL" id="GMF26947.1"/>
    </source>
</evidence>
<evidence type="ECO:0000313" key="4">
    <source>
        <dbReference type="Proteomes" id="UP001165121"/>
    </source>
</evidence>
<name>A0A9W6X1J7_9STRA</name>
<proteinExistence type="predicted"/>
<protein>
    <submittedName>
        <fullName evidence="3">Unnamed protein product</fullName>
    </submittedName>
</protein>
<sequence length="228" mass="24306">MSLGEKVAALAALHAASAAAGAVAVGIKKQAKANTLTVTQIDFEDLHDDTGDAWFPANFCCSKIIFQRLVDLLASKRFAFRTISTRNHSYAKRIGGVLYLWASSGSWDIAVVQDAFETRLIQDDENCGSGEDTGVDADANVRHNGQVSDEENGGGDREGGEMVRASQIDCRPMLSANTVEALFGSDSENGDPPPLSQETVDSAFKRSQPGAAYTINTTEQTVVIGAFQ</sequence>
<gene>
    <name evidence="3" type="ORF">Pfra01_000521900</name>
</gene>
<feature type="region of interest" description="Disordered" evidence="1">
    <location>
        <begin position="126"/>
        <end position="161"/>
    </location>
</feature>
<dbReference type="AlphaFoldDB" id="A0A9W6X1J7"/>
<feature type="signal peptide" evidence="2">
    <location>
        <begin position="1"/>
        <end position="24"/>
    </location>
</feature>
<organism evidence="3 4">
    <name type="scientific">Phytophthora fragariaefolia</name>
    <dbReference type="NCBI Taxonomy" id="1490495"/>
    <lineage>
        <taxon>Eukaryota</taxon>
        <taxon>Sar</taxon>
        <taxon>Stramenopiles</taxon>
        <taxon>Oomycota</taxon>
        <taxon>Peronosporomycetes</taxon>
        <taxon>Peronosporales</taxon>
        <taxon>Peronosporaceae</taxon>
        <taxon>Phytophthora</taxon>
    </lineage>
</organism>
<keyword evidence="4" id="KW-1185">Reference proteome</keyword>
<feature type="chain" id="PRO_5040718732" evidence="2">
    <location>
        <begin position="25"/>
        <end position="228"/>
    </location>
</feature>